<organism evidence="1 2">
    <name type="scientific">Rangifer tarandus platyrhynchus</name>
    <name type="common">Svalbard reindeer</name>
    <dbReference type="NCBI Taxonomy" id="3082113"/>
    <lineage>
        <taxon>Eukaryota</taxon>
        <taxon>Metazoa</taxon>
        <taxon>Chordata</taxon>
        <taxon>Craniata</taxon>
        <taxon>Vertebrata</taxon>
        <taxon>Euteleostomi</taxon>
        <taxon>Mammalia</taxon>
        <taxon>Eutheria</taxon>
        <taxon>Laurasiatheria</taxon>
        <taxon>Artiodactyla</taxon>
        <taxon>Ruminantia</taxon>
        <taxon>Pecora</taxon>
        <taxon>Cervidae</taxon>
        <taxon>Odocoileinae</taxon>
        <taxon>Rangifer</taxon>
    </lineage>
</organism>
<proteinExistence type="predicted"/>
<reference evidence="1" key="2">
    <citation type="submission" date="2025-03" db="EMBL/GenBank/DDBJ databases">
        <authorList>
            <consortium name="ELIXIR-Norway"/>
            <consortium name="Elixir Norway"/>
        </authorList>
    </citation>
    <scope>NUCLEOTIDE SEQUENCE</scope>
</reference>
<sequence length="100" mass="10232">LETLREDDGSLGSINSLRRNGSICCRELAPPSPGSRSKEGRQAACGTAEQAGLFRRSGALRGPASPAGVRGAAGFSEGPPSYLRAEPPRRAQGNTAQGPG</sequence>
<dbReference type="Proteomes" id="UP001162501">
    <property type="component" value="Chromosome 7"/>
</dbReference>
<evidence type="ECO:0000313" key="2">
    <source>
        <dbReference type="Proteomes" id="UP001162501"/>
    </source>
</evidence>
<feature type="non-terminal residue" evidence="1">
    <location>
        <position position="1"/>
    </location>
</feature>
<evidence type="ECO:0000313" key="1">
    <source>
        <dbReference type="EMBL" id="CAN0555298.1"/>
    </source>
</evidence>
<dbReference type="EMBL" id="OX596091">
    <property type="protein sequence ID" value="CAN0555298.1"/>
    <property type="molecule type" value="Genomic_DNA"/>
</dbReference>
<protein>
    <submittedName>
        <fullName evidence="1">Uncharacterized protein</fullName>
    </submittedName>
</protein>
<gene>
    <name evidence="1" type="ORF">MRATA1EN22A_LOCUS26808</name>
</gene>
<reference evidence="1" key="1">
    <citation type="submission" date="2023-05" db="EMBL/GenBank/DDBJ databases">
        <authorList>
            <consortium name="ELIXIR-Norway"/>
        </authorList>
    </citation>
    <scope>NUCLEOTIDE SEQUENCE</scope>
</reference>
<feature type="non-terminal residue" evidence="1">
    <location>
        <position position="100"/>
    </location>
</feature>
<accession>A0AC60A4L6</accession>
<name>A0AC60A4L6_RANTA</name>